<protein>
    <recommendedName>
        <fullName evidence="10">Asn/Gln amidotransferase domain-containing protein</fullName>
    </recommendedName>
</protein>
<keyword evidence="5" id="KW-0648">Protein biosynthesis</keyword>
<dbReference type="PANTHER" id="PTHR11659:SF0">
    <property type="entry name" value="GLUTAMYL-TRNA(GLN) AMIDOTRANSFERASE SUBUNIT B, MITOCHONDRIAL"/>
    <property type="match status" value="1"/>
</dbReference>
<keyword evidence="12" id="KW-1185">Reference proteome</keyword>
<dbReference type="SMART" id="SM00845">
    <property type="entry name" value="GatB_Yqey"/>
    <property type="match status" value="1"/>
</dbReference>
<evidence type="ECO:0000256" key="7">
    <source>
        <dbReference type="ARBA" id="ARBA00047380"/>
    </source>
</evidence>
<dbReference type="Gene3D" id="1.10.150.380">
    <property type="entry name" value="GatB domain, N-terminal subdomain"/>
    <property type="match status" value="1"/>
</dbReference>
<accession>A0A2W1BYY5</accession>
<dbReference type="AlphaFoldDB" id="A0A2W1BYY5"/>
<evidence type="ECO:0000256" key="5">
    <source>
        <dbReference type="ARBA" id="ARBA00022917"/>
    </source>
</evidence>
<dbReference type="EMBL" id="KZ149917">
    <property type="protein sequence ID" value="PZC77886.1"/>
    <property type="molecule type" value="Genomic_DNA"/>
</dbReference>
<evidence type="ECO:0000256" key="4">
    <source>
        <dbReference type="ARBA" id="ARBA00022840"/>
    </source>
</evidence>
<name>A0A2W1BYY5_HELAM</name>
<evidence type="ECO:0000256" key="2">
    <source>
        <dbReference type="ARBA" id="ARBA00022598"/>
    </source>
</evidence>
<dbReference type="OrthoDB" id="1722066at2759"/>
<dbReference type="Gene3D" id="1.10.10.410">
    <property type="match status" value="1"/>
</dbReference>
<comment type="catalytic activity">
    <reaction evidence="8">
        <text>L-glutamyl-tRNA(Gln) + L-glutamine + ATP + H2O = L-glutaminyl-tRNA(Gln) + L-glutamate + ADP + phosphate + H(+)</text>
        <dbReference type="Rhea" id="RHEA:17521"/>
        <dbReference type="Rhea" id="RHEA-COMP:9681"/>
        <dbReference type="Rhea" id="RHEA-COMP:9684"/>
        <dbReference type="ChEBI" id="CHEBI:15377"/>
        <dbReference type="ChEBI" id="CHEBI:15378"/>
        <dbReference type="ChEBI" id="CHEBI:29985"/>
        <dbReference type="ChEBI" id="CHEBI:30616"/>
        <dbReference type="ChEBI" id="CHEBI:43474"/>
        <dbReference type="ChEBI" id="CHEBI:58359"/>
        <dbReference type="ChEBI" id="CHEBI:78520"/>
        <dbReference type="ChEBI" id="CHEBI:78521"/>
        <dbReference type="ChEBI" id="CHEBI:456216"/>
    </reaction>
</comment>
<dbReference type="InterPro" id="IPR042114">
    <property type="entry name" value="GatB_C_1"/>
</dbReference>
<comment type="catalytic activity">
    <reaction evidence="7">
        <text>L-aspartyl-tRNA(Asn) + L-glutamine + ATP + H2O = L-asparaginyl-tRNA(Asn) + L-glutamate + ADP + phosphate + 2 H(+)</text>
        <dbReference type="Rhea" id="RHEA:14513"/>
        <dbReference type="Rhea" id="RHEA-COMP:9674"/>
        <dbReference type="Rhea" id="RHEA-COMP:9677"/>
        <dbReference type="ChEBI" id="CHEBI:15377"/>
        <dbReference type="ChEBI" id="CHEBI:15378"/>
        <dbReference type="ChEBI" id="CHEBI:29985"/>
        <dbReference type="ChEBI" id="CHEBI:30616"/>
        <dbReference type="ChEBI" id="CHEBI:43474"/>
        <dbReference type="ChEBI" id="CHEBI:58359"/>
        <dbReference type="ChEBI" id="CHEBI:78515"/>
        <dbReference type="ChEBI" id="CHEBI:78516"/>
        <dbReference type="ChEBI" id="CHEBI:456216"/>
    </reaction>
</comment>
<evidence type="ECO:0000259" key="10">
    <source>
        <dbReference type="SMART" id="SM00845"/>
    </source>
</evidence>
<dbReference type="InterPro" id="IPR003789">
    <property type="entry name" value="Asn/Gln_tRNA_amidoTrase-B-like"/>
</dbReference>
<evidence type="ECO:0000256" key="9">
    <source>
        <dbReference type="SAM" id="MobiDB-lite"/>
    </source>
</evidence>
<dbReference type="InterPro" id="IPR018027">
    <property type="entry name" value="Asn/Gln_amidotransferase"/>
</dbReference>
<evidence type="ECO:0000313" key="12">
    <source>
        <dbReference type="Proteomes" id="UP000249218"/>
    </source>
</evidence>
<dbReference type="Pfam" id="PF02934">
    <property type="entry name" value="GatB_N"/>
    <property type="match status" value="1"/>
</dbReference>
<dbReference type="InterPro" id="IPR006075">
    <property type="entry name" value="Asn/Gln-tRNA_Trfase_suB/E_cat"/>
</dbReference>
<dbReference type="SUPFAM" id="SSF55931">
    <property type="entry name" value="Glutamine synthetase/guanido kinase"/>
    <property type="match status" value="1"/>
</dbReference>
<evidence type="ECO:0000256" key="1">
    <source>
        <dbReference type="ARBA" id="ARBA00011123"/>
    </source>
</evidence>
<dbReference type="InterPro" id="IPR023168">
    <property type="entry name" value="GatB_Yqey_C_2"/>
</dbReference>
<proteinExistence type="predicted"/>
<dbReference type="Proteomes" id="UP000249218">
    <property type="component" value="Unassembled WGS sequence"/>
</dbReference>
<dbReference type="SUPFAM" id="SSF89095">
    <property type="entry name" value="GatB/YqeY motif"/>
    <property type="match status" value="1"/>
</dbReference>
<dbReference type="InterPro" id="IPR017959">
    <property type="entry name" value="Asn/Gln-tRNA_amidoTrfase_suB/E"/>
</dbReference>
<dbReference type="GO" id="GO:0050567">
    <property type="term" value="F:glutaminyl-tRNA synthase (glutamine-hydrolyzing) activity"/>
    <property type="evidence" value="ECO:0007669"/>
    <property type="project" value="TreeGrafter"/>
</dbReference>
<feature type="domain" description="Asn/Gln amidotransferase" evidence="10">
    <location>
        <begin position="598"/>
        <end position="748"/>
    </location>
</feature>
<dbReference type="PANTHER" id="PTHR11659">
    <property type="entry name" value="GLUTAMYL-TRNA GLN AMIDOTRANSFERASE SUBUNIT B MITOCHONDRIAL AND PROKARYOTIC PET112-RELATED"/>
    <property type="match status" value="1"/>
</dbReference>
<reference evidence="11 12" key="1">
    <citation type="journal article" date="2017" name="BMC Biol.">
        <title>Genomic innovations, transcriptional plasticity and gene loss underlying the evolution and divergence of two highly polyphagous and invasive Helicoverpa pest species.</title>
        <authorList>
            <person name="Pearce S.L."/>
            <person name="Clarke D.F."/>
            <person name="East P.D."/>
            <person name="Elfekih S."/>
            <person name="Gordon K.H."/>
            <person name="Jermiin L.S."/>
            <person name="McGaughran A."/>
            <person name="Oakeshott J.G."/>
            <person name="Papanikolaou A."/>
            <person name="Perera O.P."/>
            <person name="Rane R.V."/>
            <person name="Richards S."/>
            <person name="Tay W.T."/>
            <person name="Walsh T.K."/>
            <person name="Anderson A."/>
            <person name="Anderson C.J."/>
            <person name="Asgari S."/>
            <person name="Board P.G."/>
            <person name="Bretschneider A."/>
            <person name="Campbell P.M."/>
            <person name="Chertemps T."/>
            <person name="Christeller J.T."/>
            <person name="Coppin C.W."/>
            <person name="Downes S.J."/>
            <person name="Duan G."/>
            <person name="Farnsworth C.A."/>
            <person name="Good R.T."/>
            <person name="Han L.B."/>
            <person name="Han Y.C."/>
            <person name="Hatje K."/>
            <person name="Horne I."/>
            <person name="Huang Y.P."/>
            <person name="Hughes D.S."/>
            <person name="Jacquin-Joly E."/>
            <person name="James W."/>
            <person name="Jhangiani S."/>
            <person name="Kollmar M."/>
            <person name="Kuwar S.S."/>
            <person name="Li S."/>
            <person name="Liu N.Y."/>
            <person name="Maibeche M.T."/>
            <person name="Miller J.R."/>
            <person name="Montagne N."/>
            <person name="Perry T."/>
            <person name="Qu J."/>
            <person name="Song S.V."/>
            <person name="Sutton G.G."/>
            <person name="Vogel H."/>
            <person name="Walenz B.P."/>
            <person name="Xu W."/>
            <person name="Zhang H.J."/>
            <person name="Zou Z."/>
            <person name="Batterham P."/>
            <person name="Edwards O.R."/>
            <person name="Feyereisen R."/>
            <person name="Gibbs R.A."/>
            <person name="Heckel D.G."/>
            <person name="McGrath A."/>
            <person name="Robin C."/>
            <person name="Scherer S.E."/>
            <person name="Worley K.C."/>
            <person name="Wu Y.D."/>
        </authorList>
    </citation>
    <scope>NUCLEOTIDE SEQUENCE [LARGE SCALE GENOMIC DNA]</scope>
    <source>
        <strain evidence="11">Harm_GR_Male_#8</strain>
        <tissue evidence="11">Whole organism</tissue>
    </source>
</reference>
<dbReference type="GO" id="GO:0005739">
    <property type="term" value="C:mitochondrion"/>
    <property type="evidence" value="ECO:0007669"/>
    <property type="project" value="TreeGrafter"/>
</dbReference>
<dbReference type="GO" id="GO:0005524">
    <property type="term" value="F:ATP binding"/>
    <property type="evidence" value="ECO:0007669"/>
    <property type="project" value="UniProtKB-KW"/>
</dbReference>
<dbReference type="GO" id="GO:0030956">
    <property type="term" value="C:glutamyl-tRNA(Gln) amidotransferase complex"/>
    <property type="evidence" value="ECO:0007669"/>
    <property type="project" value="TreeGrafter"/>
</dbReference>
<feature type="region of interest" description="Disordered" evidence="9">
    <location>
        <begin position="209"/>
        <end position="255"/>
    </location>
</feature>
<comment type="function">
    <text evidence="6">Allows the formation of correctly charged Asn-tRNA(Asn) or Gln-tRNA(Gln) through the transamidation of misacylated Asp-tRNA(Asn) or Glu-tRNA(Gln) in organisms which lack either or both of asparaginyl-tRNA or glutaminyl-tRNA synthetases. The reaction takes place in the presence of glutamine and ATP through an activated phospho-Asp-tRNA(Asn) or phospho-Glu-tRNA(Gln).</text>
</comment>
<feature type="compositionally biased region" description="Polar residues" evidence="9">
    <location>
        <begin position="209"/>
        <end position="221"/>
    </location>
</feature>
<dbReference type="Pfam" id="PF02637">
    <property type="entry name" value="GatB_Yqey"/>
    <property type="match status" value="1"/>
</dbReference>
<keyword evidence="2" id="KW-0436">Ligase</keyword>
<dbReference type="GO" id="GO:0032543">
    <property type="term" value="P:mitochondrial translation"/>
    <property type="evidence" value="ECO:0007669"/>
    <property type="project" value="TreeGrafter"/>
</dbReference>
<keyword evidence="4" id="KW-0067">ATP-binding</keyword>
<dbReference type="InterPro" id="IPR014746">
    <property type="entry name" value="Gln_synth/guanido_kin_cat_dom"/>
</dbReference>
<evidence type="ECO:0000313" key="11">
    <source>
        <dbReference type="EMBL" id="PZC77886.1"/>
    </source>
</evidence>
<evidence type="ECO:0000256" key="8">
    <source>
        <dbReference type="ARBA" id="ARBA00047913"/>
    </source>
</evidence>
<evidence type="ECO:0000256" key="6">
    <source>
        <dbReference type="ARBA" id="ARBA00024799"/>
    </source>
</evidence>
<keyword evidence="3" id="KW-0547">Nucleotide-binding</keyword>
<evidence type="ECO:0000256" key="3">
    <source>
        <dbReference type="ARBA" id="ARBA00022741"/>
    </source>
</evidence>
<comment type="subunit">
    <text evidence="1">Heterotrimer of A, B and C subunits.</text>
</comment>
<sequence>MMSNSKVIKCNNCNIVICEVLAYVQNKLDVMDEESLMRLCVTSFSEEEIESAKNLLFDSITTTRRKIARKREGKSQRDLADIITLFKETDPELVPIFVARELHKLPPISFDHLDASKLLKDILLLQNEVKIIKDSYVTNKQLDDLKLHIEQCNYQTLDCTITDLPQNTEKQNVAVTQTLAGCRELSEDTPSLSYAECINRSVALSHTSTHVEAPTAVSTQAQRRRESPERGSILPARSIPQAISGSENVQPDKEKNEWITVQKKKPKYKFAGSKGKAASEVDMKFKAAELNIPLFISRVAKEVTDSDIADYILSKTQTAVTLKKINMQKERNYNAFKIFVPHHKLAMFLDDSLWPEGQLNRSTWVFTPGVHKKPYRKSSKIKQIQLEQDSGKSLHDAELKQSLIDLNRAGAPLIELVFEPDLEDGEEAAALVKELVLIVQRLGACTGRMEEGALRVDANVSIRRPGDPLSTRTEIKNIGSVRGVAGAIRHEIERQQTILDNGGRIINETRAWDATNKVTIPMRDKEVVQDYRYMPEPNLPPLRVNLNTKKDHNDVLSVPLIQDKIPELPEQSRKNLIEQFELRPETAIQLVNEPTLLEYFQCLTSDKARNPTKVANFLINDLTTVLNKRKLDADDSPVTVKQLKELTDMLLSKNINLEICRNVLDELIELSDSDVSPLRLVEEKGWMLTSNEAEITKLCTSVLENNPKLVNQYKNGKTKVFKALLGILSKSNSKIDMSVASKIMEGFLKK</sequence>
<organism evidence="11 12">
    <name type="scientific">Helicoverpa armigera</name>
    <name type="common">Cotton bollworm</name>
    <name type="synonym">Heliothis armigera</name>
    <dbReference type="NCBI Taxonomy" id="29058"/>
    <lineage>
        <taxon>Eukaryota</taxon>
        <taxon>Metazoa</taxon>
        <taxon>Ecdysozoa</taxon>
        <taxon>Arthropoda</taxon>
        <taxon>Hexapoda</taxon>
        <taxon>Insecta</taxon>
        <taxon>Pterygota</taxon>
        <taxon>Neoptera</taxon>
        <taxon>Endopterygota</taxon>
        <taxon>Lepidoptera</taxon>
        <taxon>Glossata</taxon>
        <taxon>Ditrysia</taxon>
        <taxon>Noctuoidea</taxon>
        <taxon>Noctuidae</taxon>
        <taxon>Heliothinae</taxon>
        <taxon>Helicoverpa</taxon>
    </lineage>
</organism>
<gene>
    <name evidence="11" type="primary">HaOG202767</name>
    <name evidence="11" type="ORF">B5X24_HaOG202767</name>
</gene>
<dbReference type="GO" id="GO:0070681">
    <property type="term" value="P:glutaminyl-tRNAGln biosynthesis via transamidation"/>
    <property type="evidence" value="ECO:0007669"/>
    <property type="project" value="TreeGrafter"/>
</dbReference>